<reference evidence="1" key="1">
    <citation type="journal article" date="2020" name="Ecol. Evol.">
        <title>Genome structure and content of the rice root-knot nematode (Meloidogyne graminicola).</title>
        <authorList>
            <person name="Phan N.T."/>
            <person name="Danchin E.G.J."/>
            <person name="Klopp C."/>
            <person name="Perfus-Barbeoch L."/>
            <person name="Kozlowski D.K."/>
            <person name="Koutsovoulos G.D."/>
            <person name="Lopez-Roques C."/>
            <person name="Bouchez O."/>
            <person name="Zahm M."/>
            <person name="Besnard G."/>
            <person name="Bellafiore S."/>
        </authorList>
    </citation>
    <scope>NUCLEOTIDE SEQUENCE</scope>
    <source>
        <strain evidence="1">VN-18</strain>
    </source>
</reference>
<name>A0A8S9ZTS0_9BILA</name>
<gene>
    <name evidence="1" type="ORF">Mgra_00003864</name>
</gene>
<sequence length="265" mass="32161">MKMMKKLLYWQYSINKKIPLFSFLDQGEYSEGCIVTLTSLNKKRLKLTLPNYRKNIKEMKIVRFWLEQLFRCAFRKNFGVIFNPEMIKILFQNNKNIPLKFNIQVYNTRFHASYHKNEIEYMRDHLFISKEIYLRFHFMSNIEKQKWTFLDLNLLLLHSQWASIVWTDDVDDFLNLYNLIINFIEMSKFCSEVELYIIFSGLSYLKWKIEAANIVHLENHACACLYENILNPKIKFFNVFVYENPNDDIIDHIIIRKMQPGWPYN</sequence>
<proteinExistence type="predicted"/>
<evidence type="ECO:0000313" key="1">
    <source>
        <dbReference type="EMBL" id="KAF7636684.1"/>
    </source>
</evidence>
<protein>
    <submittedName>
        <fullName evidence="1">Uncharacterized protein</fullName>
    </submittedName>
</protein>
<comment type="caution">
    <text evidence="1">The sequence shown here is derived from an EMBL/GenBank/DDBJ whole genome shotgun (WGS) entry which is preliminary data.</text>
</comment>
<evidence type="ECO:0000313" key="2">
    <source>
        <dbReference type="Proteomes" id="UP000605970"/>
    </source>
</evidence>
<accession>A0A8S9ZTS0</accession>
<dbReference type="Proteomes" id="UP000605970">
    <property type="component" value="Unassembled WGS sequence"/>
</dbReference>
<dbReference type="AlphaFoldDB" id="A0A8S9ZTS0"/>
<dbReference type="EMBL" id="JABEBT010000027">
    <property type="protein sequence ID" value="KAF7636684.1"/>
    <property type="molecule type" value="Genomic_DNA"/>
</dbReference>
<organism evidence="1 2">
    <name type="scientific">Meloidogyne graminicola</name>
    <dbReference type="NCBI Taxonomy" id="189291"/>
    <lineage>
        <taxon>Eukaryota</taxon>
        <taxon>Metazoa</taxon>
        <taxon>Ecdysozoa</taxon>
        <taxon>Nematoda</taxon>
        <taxon>Chromadorea</taxon>
        <taxon>Rhabditida</taxon>
        <taxon>Tylenchina</taxon>
        <taxon>Tylenchomorpha</taxon>
        <taxon>Tylenchoidea</taxon>
        <taxon>Meloidogynidae</taxon>
        <taxon>Meloidogyninae</taxon>
        <taxon>Meloidogyne</taxon>
    </lineage>
</organism>
<keyword evidence="2" id="KW-1185">Reference proteome</keyword>